<dbReference type="InterPro" id="IPR020596">
    <property type="entry name" value="rRNA_Ade_Mease_Trfase_CS"/>
</dbReference>
<dbReference type="Pfam" id="PF00398">
    <property type="entry name" value="RrnaAD"/>
    <property type="match status" value="1"/>
</dbReference>
<keyword evidence="4 7" id="KW-0808">Transferase</keyword>
<dbReference type="AlphaFoldDB" id="A0A1G2G8J0"/>
<dbReference type="EMBL" id="MHNL01000001">
    <property type="protein sequence ID" value="OGZ46211.1"/>
    <property type="molecule type" value="Genomic_DNA"/>
</dbReference>
<dbReference type="InterPro" id="IPR011530">
    <property type="entry name" value="rRNA_adenine_dimethylase"/>
</dbReference>
<evidence type="ECO:0000256" key="7">
    <source>
        <dbReference type="HAMAP-Rule" id="MF_00607"/>
    </source>
</evidence>
<evidence type="ECO:0000256" key="6">
    <source>
        <dbReference type="ARBA" id="ARBA00022884"/>
    </source>
</evidence>
<feature type="binding site" evidence="7 8">
    <location>
        <position position="6"/>
    </location>
    <ligand>
        <name>S-adenosyl-L-methionine</name>
        <dbReference type="ChEBI" id="CHEBI:59789"/>
    </ligand>
</feature>
<feature type="binding site" evidence="7 8">
    <location>
        <position position="52"/>
    </location>
    <ligand>
        <name>S-adenosyl-L-methionine</name>
        <dbReference type="ChEBI" id="CHEBI:59789"/>
    </ligand>
</feature>
<dbReference type="Gene3D" id="1.10.8.100">
    <property type="entry name" value="Ribosomal RNA adenine dimethylase-like, domain 2"/>
    <property type="match status" value="1"/>
</dbReference>
<evidence type="ECO:0000256" key="3">
    <source>
        <dbReference type="ARBA" id="ARBA00022603"/>
    </source>
</evidence>
<name>A0A1G2G8J0_9BACT</name>
<dbReference type="PANTHER" id="PTHR11727:SF7">
    <property type="entry name" value="DIMETHYLADENOSINE TRANSFERASE-RELATED"/>
    <property type="match status" value="1"/>
</dbReference>
<feature type="binding site" evidence="7 8">
    <location>
        <position position="31"/>
    </location>
    <ligand>
        <name>S-adenosyl-L-methionine</name>
        <dbReference type="ChEBI" id="CHEBI:59789"/>
    </ligand>
</feature>
<comment type="function">
    <text evidence="7">Specifically dimethylates two adjacent adenosines (A1518 and A1519) in the loop of a conserved hairpin near the 3'-end of 16S rRNA in the 30S particle. May play a critical role in biogenesis of 30S subunits.</text>
</comment>
<keyword evidence="2 7" id="KW-0698">rRNA processing</keyword>
<proteinExistence type="inferred from homology"/>
<dbReference type="GO" id="GO:0052908">
    <property type="term" value="F:16S rRNA (adenine(1518)-N(6)/adenine(1519)-N(6))-dimethyltransferase activity"/>
    <property type="evidence" value="ECO:0007669"/>
    <property type="project" value="UniProtKB-EC"/>
</dbReference>
<dbReference type="Proteomes" id="UP000177785">
    <property type="component" value="Unassembled WGS sequence"/>
</dbReference>
<comment type="catalytic activity">
    <reaction evidence="7">
        <text>adenosine(1518)/adenosine(1519) in 16S rRNA + 4 S-adenosyl-L-methionine = N(6)-dimethyladenosine(1518)/N(6)-dimethyladenosine(1519) in 16S rRNA + 4 S-adenosyl-L-homocysteine + 4 H(+)</text>
        <dbReference type="Rhea" id="RHEA:19609"/>
        <dbReference type="Rhea" id="RHEA-COMP:10232"/>
        <dbReference type="Rhea" id="RHEA-COMP:10233"/>
        <dbReference type="ChEBI" id="CHEBI:15378"/>
        <dbReference type="ChEBI" id="CHEBI:57856"/>
        <dbReference type="ChEBI" id="CHEBI:59789"/>
        <dbReference type="ChEBI" id="CHEBI:74411"/>
        <dbReference type="ChEBI" id="CHEBI:74493"/>
        <dbReference type="EC" id="2.1.1.182"/>
    </reaction>
</comment>
<protein>
    <recommendedName>
        <fullName evidence="7">Ribosomal RNA small subunit methyltransferase A</fullName>
        <ecNumber evidence="7">2.1.1.182</ecNumber>
    </recommendedName>
    <alternativeName>
        <fullName evidence="7">16S rRNA (adenine(1518)-N(6)/adenine(1519)-N(6))-dimethyltransferase</fullName>
    </alternativeName>
    <alternativeName>
        <fullName evidence="7">16S rRNA dimethyladenosine transferase</fullName>
    </alternativeName>
    <alternativeName>
        <fullName evidence="7">16S rRNA dimethylase</fullName>
    </alternativeName>
    <alternativeName>
        <fullName evidence="7">S-adenosylmethionine-6-N', N'-adenosyl(rRNA) dimethyltransferase</fullName>
    </alternativeName>
</protein>
<dbReference type="CDD" id="cd02440">
    <property type="entry name" value="AdoMet_MTases"/>
    <property type="match status" value="1"/>
</dbReference>
<feature type="domain" description="Ribosomal RNA adenine methylase transferase N-terminal" evidence="9">
    <location>
        <begin position="11"/>
        <end position="186"/>
    </location>
</feature>
<dbReference type="SUPFAM" id="SSF53335">
    <property type="entry name" value="S-adenosyl-L-methionine-dependent methyltransferases"/>
    <property type="match status" value="1"/>
</dbReference>
<keyword evidence="6 7" id="KW-0694">RNA-binding</keyword>
<dbReference type="PROSITE" id="PS01131">
    <property type="entry name" value="RRNA_A_DIMETH"/>
    <property type="match status" value="1"/>
</dbReference>
<dbReference type="InterPro" id="IPR023165">
    <property type="entry name" value="rRNA_Ade_diMease-like_C"/>
</dbReference>
<feature type="binding site" evidence="7 8">
    <location>
        <position position="77"/>
    </location>
    <ligand>
        <name>S-adenosyl-L-methionine</name>
        <dbReference type="ChEBI" id="CHEBI:59789"/>
    </ligand>
</feature>
<dbReference type="GO" id="GO:0005737">
    <property type="term" value="C:cytoplasm"/>
    <property type="evidence" value="ECO:0007669"/>
    <property type="project" value="UniProtKB-SubCell"/>
</dbReference>
<comment type="similarity">
    <text evidence="7">Belongs to the class I-like SAM-binding methyltransferase superfamily. rRNA adenine N(6)-methyltransferase family. RsmA subfamily.</text>
</comment>
<sequence>MGQHFLNSPSAIQKILGAAELDATDTVLEIGPGAGVLTRELLIRAKKVLAIEKDPRLATALREEFAGARNLELVEGDVLKIFAVGARTQTPKLPKAYKIVANIPYYITAQILRLFLEETKTKPSRMVLMIQKEVAERIVAAPPEMSLLALSVQAYGKARIISRVPRGSFVPPPRVDSAILCIDNISDTFFGEHRIRPKDFFEITRRAFSQKRKMLRKSLGIENVYATKRPQELSLEDWTHILAP</sequence>
<keyword evidence="3 7" id="KW-0489">Methyltransferase</keyword>
<dbReference type="InterPro" id="IPR020598">
    <property type="entry name" value="rRNA_Ade_methylase_Trfase_N"/>
</dbReference>
<dbReference type="PROSITE" id="PS51689">
    <property type="entry name" value="SAM_RNA_A_N6_MT"/>
    <property type="match status" value="1"/>
</dbReference>
<comment type="subcellular location">
    <subcellularLocation>
        <location evidence="7">Cytoplasm</location>
    </subcellularLocation>
</comment>
<accession>A0A1G2G8J0</accession>
<gene>
    <name evidence="7" type="primary">rsmA</name>
    <name evidence="7" type="synonym">ksgA</name>
    <name evidence="10" type="ORF">A2756_06430</name>
</gene>
<dbReference type="PANTHER" id="PTHR11727">
    <property type="entry name" value="DIMETHYLADENOSINE TRANSFERASE"/>
    <property type="match status" value="1"/>
</dbReference>
<feature type="binding site" evidence="7 8">
    <location>
        <position position="4"/>
    </location>
    <ligand>
        <name>S-adenosyl-L-methionine</name>
        <dbReference type="ChEBI" id="CHEBI:59789"/>
    </ligand>
</feature>
<reference evidence="10 11" key="1">
    <citation type="journal article" date="2016" name="Nat. Commun.">
        <title>Thousands of microbial genomes shed light on interconnected biogeochemical processes in an aquifer system.</title>
        <authorList>
            <person name="Anantharaman K."/>
            <person name="Brown C.T."/>
            <person name="Hug L.A."/>
            <person name="Sharon I."/>
            <person name="Castelle C.J."/>
            <person name="Probst A.J."/>
            <person name="Thomas B.C."/>
            <person name="Singh A."/>
            <person name="Wilkins M.J."/>
            <person name="Karaoz U."/>
            <person name="Brodie E.L."/>
            <person name="Williams K.H."/>
            <person name="Hubbard S.S."/>
            <person name="Banfield J.F."/>
        </authorList>
    </citation>
    <scope>NUCLEOTIDE SEQUENCE [LARGE SCALE GENOMIC DNA]</scope>
</reference>
<dbReference type="InterPro" id="IPR029063">
    <property type="entry name" value="SAM-dependent_MTases_sf"/>
</dbReference>
<keyword evidence="5 7" id="KW-0949">S-adenosyl-L-methionine</keyword>
<dbReference type="GO" id="GO:0003723">
    <property type="term" value="F:RNA binding"/>
    <property type="evidence" value="ECO:0007669"/>
    <property type="project" value="UniProtKB-UniRule"/>
</dbReference>
<evidence type="ECO:0000256" key="1">
    <source>
        <dbReference type="ARBA" id="ARBA00022490"/>
    </source>
</evidence>
<dbReference type="SMART" id="SM00650">
    <property type="entry name" value="rADc"/>
    <property type="match status" value="1"/>
</dbReference>
<dbReference type="InterPro" id="IPR001737">
    <property type="entry name" value="KsgA/Erm"/>
</dbReference>
<evidence type="ECO:0000256" key="5">
    <source>
        <dbReference type="ARBA" id="ARBA00022691"/>
    </source>
</evidence>
<feature type="binding site" evidence="7 8">
    <location>
        <position position="102"/>
    </location>
    <ligand>
        <name>S-adenosyl-L-methionine</name>
        <dbReference type="ChEBI" id="CHEBI:59789"/>
    </ligand>
</feature>
<dbReference type="HAMAP" id="MF_00607">
    <property type="entry name" value="16SrRNA_methyltr_A"/>
    <property type="match status" value="1"/>
</dbReference>
<keyword evidence="1 7" id="KW-0963">Cytoplasm</keyword>
<evidence type="ECO:0000256" key="4">
    <source>
        <dbReference type="ARBA" id="ARBA00022679"/>
    </source>
</evidence>
<dbReference type="Gene3D" id="3.40.50.150">
    <property type="entry name" value="Vaccinia Virus protein VP39"/>
    <property type="match status" value="1"/>
</dbReference>
<comment type="caution">
    <text evidence="10">The sequence shown here is derived from an EMBL/GenBank/DDBJ whole genome shotgun (WGS) entry which is preliminary data.</text>
</comment>
<dbReference type="NCBIfam" id="TIGR00755">
    <property type="entry name" value="ksgA"/>
    <property type="match status" value="1"/>
</dbReference>
<evidence type="ECO:0000313" key="10">
    <source>
        <dbReference type="EMBL" id="OGZ46211.1"/>
    </source>
</evidence>
<evidence type="ECO:0000256" key="8">
    <source>
        <dbReference type="PROSITE-ProRule" id="PRU01026"/>
    </source>
</evidence>
<dbReference type="EC" id="2.1.1.182" evidence="7"/>
<evidence type="ECO:0000313" key="11">
    <source>
        <dbReference type="Proteomes" id="UP000177785"/>
    </source>
</evidence>
<evidence type="ECO:0000259" key="9">
    <source>
        <dbReference type="SMART" id="SM00650"/>
    </source>
</evidence>
<evidence type="ECO:0000256" key="2">
    <source>
        <dbReference type="ARBA" id="ARBA00022552"/>
    </source>
</evidence>
<dbReference type="STRING" id="1802115.A2756_06430"/>
<organism evidence="10 11">
    <name type="scientific">Candidatus Ryanbacteria bacterium RIFCSPHIGHO2_01_FULL_48_27</name>
    <dbReference type="NCBI Taxonomy" id="1802115"/>
    <lineage>
        <taxon>Bacteria</taxon>
        <taxon>Candidatus Ryaniibacteriota</taxon>
    </lineage>
</organism>